<dbReference type="RefSeq" id="WP_182304787.1">
    <property type="nucleotide sequence ID" value="NZ_CP059896.1"/>
</dbReference>
<evidence type="ECO:0000256" key="3">
    <source>
        <dbReference type="ARBA" id="ARBA00022692"/>
    </source>
</evidence>
<proteinExistence type="predicted"/>
<keyword evidence="9" id="KW-1185">Reference proteome</keyword>
<feature type="transmembrane region" description="Helical" evidence="6">
    <location>
        <begin position="309"/>
        <end position="335"/>
    </location>
</feature>
<dbReference type="InterPro" id="IPR050189">
    <property type="entry name" value="MFS_Efflux_Transporters"/>
</dbReference>
<keyword evidence="4 6" id="KW-1133">Transmembrane helix</keyword>
<evidence type="ECO:0000256" key="5">
    <source>
        <dbReference type="ARBA" id="ARBA00023136"/>
    </source>
</evidence>
<evidence type="ECO:0000313" key="9">
    <source>
        <dbReference type="Proteomes" id="UP001595647"/>
    </source>
</evidence>
<keyword evidence="5 6" id="KW-0472">Membrane</keyword>
<evidence type="ECO:0000259" key="7">
    <source>
        <dbReference type="PROSITE" id="PS50850"/>
    </source>
</evidence>
<reference evidence="9" key="1">
    <citation type="journal article" date="2019" name="Int. J. Syst. Evol. Microbiol.">
        <title>The Global Catalogue of Microorganisms (GCM) 10K type strain sequencing project: providing services to taxonomists for standard genome sequencing and annotation.</title>
        <authorList>
            <consortium name="The Broad Institute Genomics Platform"/>
            <consortium name="The Broad Institute Genome Sequencing Center for Infectious Disease"/>
            <person name="Wu L."/>
            <person name="Ma J."/>
        </authorList>
    </citation>
    <scope>NUCLEOTIDE SEQUENCE [LARGE SCALE GENOMIC DNA]</scope>
    <source>
        <strain evidence="9">KCTC 52231</strain>
    </source>
</reference>
<evidence type="ECO:0000256" key="1">
    <source>
        <dbReference type="ARBA" id="ARBA00004651"/>
    </source>
</evidence>
<dbReference type="PROSITE" id="PS50850">
    <property type="entry name" value="MFS"/>
    <property type="match status" value="1"/>
</dbReference>
<accession>A0ABV7I2X0</accession>
<feature type="transmembrane region" description="Helical" evidence="6">
    <location>
        <begin position="40"/>
        <end position="65"/>
    </location>
</feature>
<evidence type="ECO:0000256" key="4">
    <source>
        <dbReference type="ARBA" id="ARBA00022989"/>
    </source>
</evidence>
<dbReference type="PANTHER" id="PTHR43124">
    <property type="entry name" value="PURINE EFFLUX PUMP PBUE"/>
    <property type="match status" value="1"/>
</dbReference>
<dbReference type="Gene3D" id="1.20.1250.20">
    <property type="entry name" value="MFS general substrate transporter like domains"/>
    <property type="match status" value="1"/>
</dbReference>
<evidence type="ECO:0000313" key="8">
    <source>
        <dbReference type="EMBL" id="MFC3165014.1"/>
    </source>
</evidence>
<dbReference type="InterPro" id="IPR036259">
    <property type="entry name" value="MFS_trans_sf"/>
</dbReference>
<feature type="transmembrane region" description="Helical" evidence="6">
    <location>
        <begin position="140"/>
        <end position="158"/>
    </location>
</feature>
<feature type="transmembrane region" description="Helical" evidence="6">
    <location>
        <begin position="77"/>
        <end position="96"/>
    </location>
</feature>
<dbReference type="Pfam" id="PF07690">
    <property type="entry name" value="MFS_1"/>
    <property type="match status" value="1"/>
</dbReference>
<dbReference type="EMBL" id="JBHRTG010000019">
    <property type="protein sequence ID" value="MFC3165014.1"/>
    <property type="molecule type" value="Genomic_DNA"/>
</dbReference>
<dbReference type="SUPFAM" id="SSF103473">
    <property type="entry name" value="MFS general substrate transporter"/>
    <property type="match status" value="1"/>
</dbReference>
<dbReference type="PANTHER" id="PTHR43124:SF3">
    <property type="entry name" value="CHLORAMPHENICOL EFFLUX PUMP RV0191"/>
    <property type="match status" value="1"/>
</dbReference>
<dbReference type="InterPro" id="IPR020846">
    <property type="entry name" value="MFS_dom"/>
</dbReference>
<dbReference type="InterPro" id="IPR011701">
    <property type="entry name" value="MFS"/>
</dbReference>
<feature type="transmembrane region" description="Helical" evidence="6">
    <location>
        <begin position="218"/>
        <end position="242"/>
    </location>
</feature>
<evidence type="ECO:0000256" key="2">
    <source>
        <dbReference type="ARBA" id="ARBA00022475"/>
    </source>
</evidence>
<feature type="transmembrane region" description="Helical" evidence="6">
    <location>
        <begin position="12"/>
        <end position="28"/>
    </location>
</feature>
<feature type="transmembrane region" description="Helical" evidence="6">
    <location>
        <begin position="102"/>
        <end position="128"/>
    </location>
</feature>
<feature type="transmembrane region" description="Helical" evidence="6">
    <location>
        <begin position="170"/>
        <end position="190"/>
    </location>
</feature>
<comment type="caution">
    <text evidence="8">The sequence shown here is derived from an EMBL/GenBank/DDBJ whole genome shotgun (WGS) entry which is preliminary data.</text>
</comment>
<feature type="transmembrane region" description="Helical" evidence="6">
    <location>
        <begin position="283"/>
        <end position="303"/>
    </location>
</feature>
<feature type="domain" description="Major facilitator superfamily (MFS) profile" evidence="7">
    <location>
        <begin position="5"/>
        <end position="396"/>
    </location>
</feature>
<keyword evidence="3 6" id="KW-0812">Transmembrane</keyword>
<name>A0ABV7I2X0_9HYPH</name>
<gene>
    <name evidence="8" type="ORF">ACFOHV_17165</name>
</gene>
<dbReference type="Proteomes" id="UP001595647">
    <property type="component" value="Unassembled WGS sequence"/>
</dbReference>
<sequence>MSLSISLRSPRAGLVALLSVTQIVGWGTSFEMPGVLGRPIAAGLGLANEVVFLGLTVMMLTMAAAGPRTGRLIERHGAARVLAAGSALLGLGLLGLSLCLGVIAYFAAWLVLGLGGAFGLSVPTYAAVVEREGANAKRSIAVLMIFTGLSSAVCWPLLGLLEQQYGWRVTLQLAAAFHLVVCLPAHLFLLPQPAARSAAEAAAARAEPLPLAERQARLAFLLIALAITLVTLVSFGVSPSLIRMLELSGASPMLALQLGSLRSVFGITARAVDLVLGRRSSPLATFLAGLGLIVVSTVVLLLFSGAGAAIVFVVLYGFGTGVVTVARALIPLVFFSPDRFARQSARLSLPQNLASAAAPVLMTTVLDRQGLTAVILLCLGLSLAALVALLLLARIASRARRAGHASPLAGEEAISAS</sequence>
<organism evidence="8 9">
    <name type="scientific">Ciceribacter thiooxidans</name>
    <dbReference type="NCBI Taxonomy" id="1969821"/>
    <lineage>
        <taxon>Bacteria</taxon>
        <taxon>Pseudomonadati</taxon>
        <taxon>Pseudomonadota</taxon>
        <taxon>Alphaproteobacteria</taxon>
        <taxon>Hyphomicrobiales</taxon>
        <taxon>Rhizobiaceae</taxon>
        <taxon>Ciceribacter</taxon>
    </lineage>
</organism>
<comment type="subcellular location">
    <subcellularLocation>
        <location evidence="1">Cell membrane</location>
        <topology evidence="1">Multi-pass membrane protein</topology>
    </subcellularLocation>
</comment>
<protein>
    <submittedName>
        <fullName evidence="8">MFS transporter</fullName>
    </submittedName>
</protein>
<feature type="transmembrane region" description="Helical" evidence="6">
    <location>
        <begin position="372"/>
        <end position="393"/>
    </location>
</feature>
<evidence type="ECO:0000256" key="6">
    <source>
        <dbReference type="SAM" id="Phobius"/>
    </source>
</evidence>
<keyword evidence="2" id="KW-1003">Cell membrane</keyword>